<dbReference type="Proteomes" id="UP000663760">
    <property type="component" value="Chromosome 17"/>
</dbReference>
<gene>
    <name evidence="1" type="ORF">SI8410_17020641</name>
</gene>
<organism evidence="1 2">
    <name type="scientific">Spirodela intermedia</name>
    <name type="common">Intermediate duckweed</name>
    <dbReference type="NCBI Taxonomy" id="51605"/>
    <lineage>
        <taxon>Eukaryota</taxon>
        <taxon>Viridiplantae</taxon>
        <taxon>Streptophyta</taxon>
        <taxon>Embryophyta</taxon>
        <taxon>Tracheophyta</taxon>
        <taxon>Spermatophyta</taxon>
        <taxon>Magnoliopsida</taxon>
        <taxon>Liliopsida</taxon>
        <taxon>Araceae</taxon>
        <taxon>Lemnoideae</taxon>
        <taxon>Spirodela</taxon>
    </lineage>
</organism>
<name>A0A7I8LIU8_SPIIN</name>
<evidence type="ECO:0000313" key="2">
    <source>
        <dbReference type="Proteomes" id="UP000663760"/>
    </source>
</evidence>
<reference evidence="1" key="1">
    <citation type="submission" date="2020-02" db="EMBL/GenBank/DDBJ databases">
        <authorList>
            <person name="Scholz U."/>
            <person name="Mascher M."/>
            <person name="Fiebig A."/>
        </authorList>
    </citation>
    <scope>NUCLEOTIDE SEQUENCE</scope>
</reference>
<proteinExistence type="predicted"/>
<sequence>MGSPNGDEGLRRWLLEADHRRMAFFITSLTDAVVHSRSLGRAGEGSYRDRSPPALPPTLERVFSARGRSRALEGRSLVVALAGVARL</sequence>
<accession>A0A7I8LIU8</accession>
<evidence type="ECO:0000313" key="1">
    <source>
        <dbReference type="EMBL" id="CAA7409963.1"/>
    </source>
</evidence>
<dbReference type="EMBL" id="LR746280">
    <property type="protein sequence ID" value="CAA7409963.1"/>
    <property type="molecule type" value="Genomic_DNA"/>
</dbReference>
<keyword evidence="2" id="KW-1185">Reference proteome</keyword>
<protein>
    <submittedName>
        <fullName evidence="1">Uncharacterized protein</fullName>
    </submittedName>
</protein>
<dbReference type="AlphaFoldDB" id="A0A7I8LIU8"/>